<evidence type="ECO:0000313" key="3">
    <source>
        <dbReference type="EMBL" id="MBE9213798.1"/>
    </source>
</evidence>
<dbReference type="EMBL" id="JADEWL010000042">
    <property type="protein sequence ID" value="MBE9213798.1"/>
    <property type="molecule type" value="Genomic_DNA"/>
</dbReference>
<feature type="transmembrane region" description="Helical" evidence="1">
    <location>
        <begin position="77"/>
        <end position="95"/>
    </location>
</feature>
<organism evidence="3 4">
    <name type="scientific">Plectonema cf. radiosum LEGE 06105</name>
    <dbReference type="NCBI Taxonomy" id="945769"/>
    <lineage>
        <taxon>Bacteria</taxon>
        <taxon>Bacillati</taxon>
        <taxon>Cyanobacteriota</taxon>
        <taxon>Cyanophyceae</taxon>
        <taxon>Oscillatoriophycideae</taxon>
        <taxon>Oscillatoriales</taxon>
        <taxon>Microcoleaceae</taxon>
        <taxon>Plectonema</taxon>
    </lineage>
</organism>
<keyword evidence="1" id="KW-1133">Transmembrane helix</keyword>
<dbReference type="AlphaFoldDB" id="A0A8J7F479"/>
<evidence type="ECO:0000256" key="1">
    <source>
        <dbReference type="SAM" id="Phobius"/>
    </source>
</evidence>
<keyword evidence="1" id="KW-0472">Membrane</keyword>
<sequence>MSKYLLKSKRLGIMMRMTRKLAFATACLAIFSAVVVKPTSAIENNLSGKLIAQSFNNEPFTKETLEKSDSSRKDESWLIPVLWGLGGYLIGSMIGTQKTYTKMNKGERKTPPFS</sequence>
<reference evidence="3" key="1">
    <citation type="submission" date="2020-10" db="EMBL/GenBank/DDBJ databases">
        <authorList>
            <person name="Castelo-Branco R."/>
            <person name="Eusebio N."/>
            <person name="Adriana R."/>
            <person name="Vieira A."/>
            <person name="Brugerolle De Fraissinette N."/>
            <person name="Rezende De Castro R."/>
            <person name="Schneider M.P."/>
            <person name="Vasconcelos V."/>
            <person name="Leao P.N."/>
        </authorList>
    </citation>
    <scope>NUCLEOTIDE SEQUENCE</scope>
    <source>
        <strain evidence="3">LEGE 06105</strain>
    </source>
</reference>
<keyword evidence="4" id="KW-1185">Reference proteome</keyword>
<dbReference type="Proteomes" id="UP000620559">
    <property type="component" value="Unassembled WGS sequence"/>
</dbReference>
<dbReference type="RefSeq" id="WP_193921008.1">
    <property type="nucleotide sequence ID" value="NZ_JADEWL010000042.1"/>
</dbReference>
<feature type="signal peptide" evidence="2">
    <location>
        <begin position="1"/>
        <end position="24"/>
    </location>
</feature>
<feature type="chain" id="PRO_5035323796" description="Exosortase system-associated protein, TIGR04073 family" evidence="2">
    <location>
        <begin position="25"/>
        <end position="114"/>
    </location>
</feature>
<evidence type="ECO:0008006" key="5">
    <source>
        <dbReference type="Google" id="ProtNLM"/>
    </source>
</evidence>
<evidence type="ECO:0000256" key="2">
    <source>
        <dbReference type="SAM" id="SignalP"/>
    </source>
</evidence>
<accession>A0A8J7F479</accession>
<keyword evidence="2" id="KW-0732">Signal</keyword>
<name>A0A8J7F479_9CYAN</name>
<gene>
    <name evidence="3" type="ORF">IQ247_14170</name>
</gene>
<keyword evidence="1" id="KW-0812">Transmembrane</keyword>
<comment type="caution">
    <text evidence="3">The sequence shown here is derived from an EMBL/GenBank/DDBJ whole genome shotgun (WGS) entry which is preliminary data.</text>
</comment>
<protein>
    <recommendedName>
        <fullName evidence="5">Exosortase system-associated protein, TIGR04073 family</fullName>
    </recommendedName>
</protein>
<evidence type="ECO:0000313" key="4">
    <source>
        <dbReference type="Proteomes" id="UP000620559"/>
    </source>
</evidence>
<proteinExistence type="predicted"/>